<dbReference type="PRINTS" id="PR00024">
    <property type="entry name" value="HOMEOBOX"/>
</dbReference>
<dbReference type="PANTHER" id="PTHR24340:SF70">
    <property type="entry name" value="NK7.1, ISOFORM A"/>
    <property type="match status" value="1"/>
</dbReference>
<dbReference type="InterPro" id="IPR050394">
    <property type="entry name" value="Homeobox_NK-like"/>
</dbReference>
<evidence type="ECO:0000313" key="10">
    <source>
        <dbReference type="Proteomes" id="UP001487740"/>
    </source>
</evidence>
<dbReference type="SMART" id="SM00389">
    <property type="entry name" value="HOX"/>
    <property type="match status" value="1"/>
</dbReference>
<accession>A0AAW0ST84</accession>
<feature type="compositionally biased region" description="Polar residues" evidence="7">
    <location>
        <begin position="272"/>
        <end position="294"/>
    </location>
</feature>
<protein>
    <recommendedName>
        <fullName evidence="8">Homeobox domain-containing protein</fullName>
    </recommendedName>
</protein>
<feature type="region of interest" description="Disordered" evidence="7">
    <location>
        <begin position="1"/>
        <end position="30"/>
    </location>
</feature>
<evidence type="ECO:0000256" key="2">
    <source>
        <dbReference type="ARBA" id="ARBA00023125"/>
    </source>
</evidence>
<organism evidence="9 10">
    <name type="scientific">Scylla paramamosain</name>
    <name type="common">Mud crab</name>
    <dbReference type="NCBI Taxonomy" id="85552"/>
    <lineage>
        <taxon>Eukaryota</taxon>
        <taxon>Metazoa</taxon>
        <taxon>Ecdysozoa</taxon>
        <taxon>Arthropoda</taxon>
        <taxon>Crustacea</taxon>
        <taxon>Multicrustacea</taxon>
        <taxon>Malacostraca</taxon>
        <taxon>Eumalacostraca</taxon>
        <taxon>Eucarida</taxon>
        <taxon>Decapoda</taxon>
        <taxon>Pleocyemata</taxon>
        <taxon>Brachyura</taxon>
        <taxon>Eubrachyura</taxon>
        <taxon>Portunoidea</taxon>
        <taxon>Portunidae</taxon>
        <taxon>Portuninae</taxon>
        <taxon>Scylla</taxon>
    </lineage>
</organism>
<keyword evidence="2 5" id="KW-0238">DNA-binding</keyword>
<feature type="compositionally biased region" description="Basic and acidic residues" evidence="7">
    <location>
        <begin position="440"/>
        <end position="452"/>
    </location>
</feature>
<feature type="DNA-binding region" description="Homeobox" evidence="5">
    <location>
        <begin position="143"/>
        <end position="202"/>
    </location>
</feature>
<dbReference type="InterPro" id="IPR017970">
    <property type="entry name" value="Homeobox_CS"/>
</dbReference>
<comment type="subcellular location">
    <subcellularLocation>
        <location evidence="1 5 6">Nucleus</location>
    </subcellularLocation>
</comment>
<feature type="compositionally biased region" description="Polar residues" evidence="7">
    <location>
        <begin position="97"/>
        <end position="106"/>
    </location>
</feature>
<comment type="caution">
    <text evidence="9">The sequence shown here is derived from an EMBL/GenBank/DDBJ whole genome shotgun (WGS) entry which is preliminary data.</text>
</comment>
<feature type="compositionally biased region" description="Polar residues" evidence="7">
    <location>
        <begin position="242"/>
        <end position="258"/>
    </location>
</feature>
<gene>
    <name evidence="9" type="ORF">O3P69_011061</name>
</gene>
<dbReference type="GO" id="GO:0005634">
    <property type="term" value="C:nucleus"/>
    <property type="evidence" value="ECO:0007669"/>
    <property type="project" value="UniProtKB-SubCell"/>
</dbReference>
<dbReference type="EMBL" id="JARAKH010000045">
    <property type="protein sequence ID" value="KAK8378308.1"/>
    <property type="molecule type" value="Genomic_DNA"/>
</dbReference>
<name>A0AAW0ST84_SCYPA</name>
<proteinExistence type="predicted"/>
<reference evidence="9 10" key="1">
    <citation type="submission" date="2023-03" db="EMBL/GenBank/DDBJ databases">
        <title>High-quality genome of Scylla paramamosain provides insights in environmental adaptation.</title>
        <authorList>
            <person name="Zhang L."/>
        </authorList>
    </citation>
    <scope>NUCLEOTIDE SEQUENCE [LARGE SCALE GENOMIC DNA]</scope>
    <source>
        <strain evidence="9">LZ_2023a</strain>
        <tissue evidence="9">Muscle</tissue>
    </source>
</reference>
<feature type="compositionally biased region" description="Pro residues" evidence="7">
    <location>
        <begin position="389"/>
        <end position="407"/>
    </location>
</feature>
<dbReference type="Gene3D" id="1.10.10.60">
    <property type="entry name" value="Homeodomain-like"/>
    <property type="match status" value="1"/>
</dbReference>
<evidence type="ECO:0000313" key="9">
    <source>
        <dbReference type="EMBL" id="KAK8378308.1"/>
    </source>
</evidence>
<feature type="domain" description="Homeobox" evidence="8">
    <location>
        <begin position="141"/>
        <end position="201"/>
    </location>
</feature>
<dbReference type="InterPro" id="IPR009057">
    <property type="entry name" value="Homeodomain-like_sf"/>
</dbReference>
<dbReference type="GO" id="GO:0030154">
    <property type="term" value="P:cell differentiation"/>
    <property type="evidence" value="ECO:0007669"/>
    <property type="project" value="TreeGrafter"/>
</dbReference>
<dbReference type="InterPro" id="IPR020479">
    <property type="entry name" value="HD_metazoa"/>
</dbReference>
<dbReference type="AlphaFoldDB" id="A0AAW0ST84"/>
<sequence length="461" mass="49940">MFEVMSGAGDLTHDPKTPTTNNNNNNNNNNTIVSAFTMNGGALGVNLGVGPPHAPPTTPCPTWLAPHVYSASPKSPTPHRISDILGWGVCGRDEPLNLTTRPQESLSHAKGDHKATKRKRESGEVSPGPGSGADSEASSDRKKKKARTTFTGRQIFELERQFEVKKYLSSSERAEMAKLLNVTETQVKIWFQNRRTKWKKQDGITNAEANEHKNAATGKNKSKNNNNNNNNNSNNSSSSNSQPSSLVPSHLDSQQATSVGEEGSHFTPRPPTSDTGSAPTSPSQVTSDASSNEDAYTGDAPTRLPASPTPPPTTTTTTTTMEGTWSSKRWCPTYTPSTHTPPSKAKPPPIPTTTKSLPTIPPSPSPSLSLTPPHPSNPHTLSNVYPVPTKFPRPSPHLLPPEPPLPPHPHRRPRGGELATRPRLPPHSDPPQLKYQKRKGRDEVGEKRRGETLDNPQHPNT</sequence>
<keyword evidence="3 5" id="KW-0371">Homeobox</keyword>
<dbReference type="Pfam" id="PF00046">
    <property type="entry name" value="Homeodomain"/>
    <property type="match status" value="1"/>
</dbReference>
<feature type="compositionally biased region" description="Low complexity" evidence="7">
    <location>
        <begin position="366"/>
        <end position="382"/>
    </location>
</feature>
<dbReference type="Proteomes" id="UP001487740">
    <property type="component" value="Unassembled WGS sequence"/>
</dbReference>
<feature type="compositionally biased region" description="Low complexity" evidence="7">
    <location>
        <begin position="19"/>
        <end position="30"/>
    </location>
</feature>
<evidence type="ECO:0000256" key="6">
    <source>
        <dbReference type="RuleBase" id="RU000682"/>
    </source>
</evidence>
<dbReference type="GO" id="GO:0000981">
    <property type="term" value="F:DNA-binding transcription factor activity, RNA polymerase II-specific"/>
    <property type="evidence" value="ECO:0007669"/>
    <property type="project" value="InterPro"/>
</dbReference>
<keyword evidence="10" id="KW-1185">Reference proteome</keyword>
<feature type="compositionally biased region" description="Low complexity" evidence="7">
    <location>
        <begin position="223"/>
        <end position="241"/>
    </location>
</feature>
<evidence type="ECO:0000259" key="8">
    <source>
        <dbReference type="PROSITE" id="PS50071"/>
    </source>
</evidence>
<dbReference type="InterPro" id="IPR001356">
    <property type="entry name" value="HD"/>
</dbReference>
<dbReference type="CDD" id="cd00086">
    <property type="entry name" value="homeodomain"/>
    <property type="match status" value="1"/>
</dbReference>
<dbReference type="PANTHER" id="PTHR24340">
    <property type="entry name" value="HOMEOBOX PROTEIN NKX"/>
    <property type="match status" value="1"/>
</dbReference>
<dbReference type="FunFam" id="1.10.10.60:FF:000440">
    <property type="entry name" value="NK7.1, isoform A"/>
    <property type="match status" value="1"/>
</dbReference>
<dbReference type="PROSITE" id="PS50071">
    <property type="entry name" value="HOMEOBOX_2"/>
    <property type="match status" value="1"/>
</dbReference>
<feature type="region of interest" description="Disordered" evidence="7">
    <location>
        <begin position="96"/>
        <end position="147"/>
    </location>
</feature>
<dbReference type="SUPFAM" id="SSF46689">
    <property type="entry name" value="Homeodomain-like"/>
    <property type="match status" value="1"/>
</dbReference>
<evidence type="ECO:0000256" key="4">
    <source>
        <dbReference type="ARBA" id="ARBA00023242"/>
    </source>
</evidence>
<feature type="region of interest" description="Disordered" evidence="7">
    <location>
        <begin position="197"/>
        <end position="461"/>
    </location>
</feature>
<evidence type="ECO:0000256" key="7">
    <source>
        <dbReference type="SAM" id="MobiDB-lite"/>
    </source>
</evidence>
<keyword evidence="4 5" id="KW-0539">Nucleus</keyword>
<dbReference type="GO" id="GO:0000978">
    <property type="term" value="F:RNA polymerase II cis-regulatory region sequence-specific DNA binding"/>
    <property type="evidence" value="ECO:0007669"/>
    <property type="project" value="TreeGrafter"/>
</dbReference>
<evidence type="ECO:0000256" key="3">
    <source>
        <dbReference type="ARBA" id="ARBA00023155"/>
    </source>
</evidence>
<evidence type="ECO:0000256" key="1">
    <source>
        <dbReference type="ARBA" id="ARBA00004123"/>
    </source>
</evidence>
<dbReference type="PROSITE" id="PS00027">
    <property type="entry name" value="HOMEOBOX_1"/>
    <property type="match status" value="1"/>
</dbReference>
<evidence type="ECO:0000256" key="5">
    <source>
        <dbReference type="PROSITE-ProRule" id="PRU00108"/>
    </source>
</evidence>
<feature type="compositionally biased region" description="Low complexity" evidence="7">
    <location>
        <begin position="332"/>
        <end position="343"/>
    </location>
</feature>